<sequence>MFIVFPASCNGPLLRPPNLLVPQVHLGSSAHRHVASSESPSSAGPYAAVRNPPTAGPSPRRAEAQRRLHTHGVGAVVSQVSICVRNQCGFPVLQHQMPQVDPDNAQVSSAPYGPAAQFHLPVPRAVTFSTGGVLPVLSLLTSPSIKLLRLRRRSHGPALGHHYFFGGDTAIAGPASPPLDAPLGPSSGTPLGTLLRARRPADCRTPPAQSVLLRRRVLGRVGEEEF</sequence>
<comment type="caution">
    <text evidence="2">The sequence shown here is derived from an EMBL/GenBank/DDBJ whole genome shotgun (WGS) entry which is preliminary data.</text>
</comment>
<proteinExistence type="predicted"/>
<dbReference type="AlphaFoldDB" id="A0AAV7WX68"/>
<organism evidence="2 3">
    <name type="scientific">Pleurodeles waltl</name>
    <name type="common">Iberian ribbed newt</name>
    <dbReference type="NCBI Taxonomy" id="8319"/>
    <lineage>
        <taxon>Eukaryota</taxon>
        <taxon>Metazoa</taxon>
        <taxon>Chordata</taxon>
        <taxon>Craniata</taxon>
        <taxon>Vertebrata</taxon>
        <taxon>Euteleostomi</taxon>
        <taxon>Amphibia</taxon>
        <taxon>Batrachia</taxon>
        <taxon>Caudata</taxon>
        <taxon>Salamandroidea</taxon>
        <taxon>Salamandridae</taxon>
        <taxon>Pleurodelinae</taxon>
        <taxon>Pleurodeles</taxon>
    </lineage>
</organism>
<dbReference type="EMBL" id="JANPWB010000001">
    <property type="protein sequence ID" value="KAJ1217602.1"/>
    <property type="molecule type" value="Genomic_DNA"/>
</dbReference>
<feature type="region of interest" description="Disordered" evidence="1">
    <location>
        <begin position="31"/>
        <end position="63"/>
    </location>
</feature>
<gene>
    <name evidence="2" type="ORF">NDU88_005195</name>
</gene>
<evidence type="ECO:0000313" key="2">
    <source>
        <dbReference type="EMBL" id="KAJ1217602.1"/>
    </source>
</evidence>
<evidence type="ECO:0000313" key="3">
    <source>
        <dbReference type="Proteomes" id="UP001066276"/>
    </source>
</evidence>
<protein>
    <submittedName>
        <fullName evidence="2">Uncharacterized protein</fullName>
    </submittedName>
</protein>
<name>A0AAV7WX68_PLEWA</name>
<dbReference type="Proteomes" id="UP001066276">
    <property type="component" value="Chromosome 1_1"/>
</dbReference>
<keyword evidence="3" id="KW-1185">Reference proteome</keyword>
<accession>A0AAV7WX68</accession>
<reference evidence="2" key="1">
    <citation type="journal article" date="2022" name="bioRxiv">
        <title>Sequencing and chromosome-scale assembly of the giantPleurodeles waltlgenome.</title>
        <authorList>
            <person name="Brown T."/>
            <person name="Elewa A."/>
            <person name="Iarovenko S."/>
            <person name="Subramanian E."/>
            <person name="Araus A.J."/>
            <person name="Petzold A."/>
            <person name="Susuki M."/>
            <person name="Suzuki K.-i.T."/>
            <person name="Hayashi T."/>
            <person name="Toyoda A."/>
            <person name="Oliveira C."/>
            <person name="Osipova E."/>
            <person name="Leigh N.D."/>
            <person name="Simon A."/>
            <person name="Yun M.H."/>
        </authorList>
    </citation>
    <scope>NUCLEOTIDE SEQUENCE</scope>
    <source>
        <strain evidence="2">20211129_DDA</strain>
        <tissue evidence="2">Liver</tissue>
    </source>
</reference>
<evidence type="ECO:0000256" key="1">
    <source>
        <dbReference type="SAM" id="MobiDB-lite"/>
    </source>
</evidence>